<keyword evidence="1" id="KW-1133">Transmembrane helix</keyword>
<reference evidence="2" key="3">
    <citation type="submission" date="2024-05" db="EMBL/GenBank/DDBJ databases">
        <title>Yangia mangrovi SAOS 153D genome.</title>
        <authorList>
            <person name="Verma A."/>
            <person name="Pal Y."/>
            <person name="Sundharam S."/>
            <person name="Bisht B."/>
            <person name="Srinivasan K."/>
        </authorList>
    </citation>
    <scope>NUCLEOTIDE SEQUENCE</scope>
    <source>
        <strain evidence="2">SAOS 153D</strain>
    </source>
</reference>
<keyword evidence="1" id="KW-0812">Transmembrane</keyword>
<evidence type="ECO:0000313" key="4">
    <source>
        <dbReference type="Proteomes" id="UP000217448"/>
    </source>
</evidence>
<reference evidence="4" key="2">
    <citation type="submission" date="2023-07" db="EMBL/GenBank/DDBJ databases">
        <title>Yangia mangrovi SAOS 153D genome.</title>
        <authorList>
            <person name="Verma A."/>
            <person name="Pal Y."/>
            <person name="Sundharam S."/>
            <person name="Bisht B."/>
            <person name="Srinivasan K."/>
        </authorList>
    </citation>
    <scope>NUCLEOTIDE SEQUENCE [LARGE SCALE GENOMIC DNA]</scope>
    <source>
        <strain evidence="4">SAOS 153D</strain>
    </source>
</reference>
<dbReference type="EMBL" id="NTHN01000279">
    <property type="protein sequence ID" value="PBD18091.1"/>
    <property type="molecule type" value="Genomic_DNA"/>
</dbReference>
<keyword evidence="1" id="KW-0472">Membrane</keyword>
<feature type="transmembrane region" description="Helical" evidence="1">
    <location>
        <begin position="116"/>
        <end position="135"/>
    </location>
</feature>
<organism evidence="3">
    <name type="scientific">Alloyangia mangrovi</name>
    <dbReference type="NCBI Taxonomy" id="1779329"/>
    <lineage>
        <taxon>Bacteria</taxon>
        <taxon>Pseudomonadati</taxon>
        <taxon>Pseudomonadota</taxon>
        <taxon>Alphaproteobacteria</taxon>
        <taxon>Rhodobacterales</taxon>
        <taxon>Roseobacteraceae</taxon>
        <taxon>Alloyangia</taxon>
    </lineage>
</organism>
<protein>
    <submittedName>
        <fullName evidence="3">Uncharacterized protein</fullName>
    </submittedName>
</protein>
<proteinExistence type="predicted"/>
<feature type="transmembrane region" description="Helical" evidence="1">
    <location>
        <begin position="44"/>
        <end position="62"/>
    </location>
</feature>
<comment type="caution">
    <text evidence="3">The sequence shown here is derived from an EMBL/GenBank/DDBJ whole genome shotgun (WGS) entry which is preliminary data.</text>
</comment>
<evidence type="ECO:0000256" key="1">
    <source>
        <dbReference type="SAM" id="Phobius"/>
    </source>
</evidence>
<feature type="transmembrane region" description="Helical" evidence="1">
    <location>
        <begin position="82"/>
        <end position="104"/>
    </location>
</feature>
<dbReference type="OrthoDB" id="7844799at2"/>
<sequence length="179" mass="18949">MRTYAVRKMTHADFDARIRRIDPEFARHGASDAGKVARTSKHPIVSGIVGFLWAGVVIAVARNQQTIEASLLQGSLPREYHVYVFGALAALLAVSGVMVMMHLLRMVSRRGSARSNSAGILAGIAAAAMMSMIPAQTYVAGLGLLNENSREMIASASTSVRATTGLDISGTTFVSSLGN</sequence>
<accession>A0A2A3JSD4</accession>
<reference evidence="3" key="1">
    <citation type="submission" date="2017-09" db="EMBL/GenBank/DDBJ databases">
        <title>Yangia sp. SAOS 153D whole genome sequencing.</title>
        <authorList>
            <person name="Verma A."/>
            <person name="Krishnamurthi S."/>
        </authorList>
    </citation>
    <scope>NUCLEOTIDE SEQUENCE [LARGE SCALE GENOMIC DNA]</scope>
    <source>
        <strain evidence="3">SAOS 153D</strain>
    </source>
</reference>
<dbReference type="Proteomes" id="UP000217448">
    <property type="component" value="Unassembled WGS sequence"/>
</dbReference>
<evidence type="ECO:0000313" key="2">
    <source>
        <dbReference type="EMBL" id="MCT4369057.1"/>
    </source>
</evidence>
<dbReference type="AlphaFoldDB" id="A0A2A3JSD4"/>
<dbReference type="EMBL" id="NTHN02000002">
    <property type="protein sequence ID" value="MCT4369057.1"/>
    <property type="molecule type" value="Genomic_DNA"/>
</dbReference>
<name>A0A2A3JSD4_9RHOB</name>
<evidence type="ECO:0000313" key="3">
    <source>
        <dbReference type="EMBL" id="PBD18091.1"/>
    </source>
</evidence>
<gene>
    <name evidence="2" type="ORF">CLG85_001360</name>
    <name evidence="3" type="ORF">CLG85_16500</name>
</gene>
<keyword evidence="4" id="KW-1185">Reference proteome</keyword>